<dbReference type="EMBL" id="FSRU01000001">
    <property type="protein sequence ID" value="SIO41950.1"/>
    <property type="molecule type" value="Genomic_DNA"/>
</dbReference>
<dbReference type="Proteomes" id="UP000185151">
    <property type="component" value="Unassembled WGS sequence"/>
</dbReference>
<keyword evidence="2 6" id="KW-0560">Oxidoreductase</keyword>
<dbReference type="Gene3D" id="3.40.605.10">
    <property type="entry name" value="Aldehyde Dehydrogenase, Chain A, domain 1"/>
    <property type="match status" value="1"/>
</dbReference>
<name>A0A1N6JCE7_9BURK</name>
<evidence type="ECO:0000256" key="1">
    <source>
        <dbReference type="ARBA" id="ARBA00009986"/>
    </source>
</evidence>
<dbReference type="PANTHER" id="PTHR42804:SF1">
    <property type="entry name" value="ALDEHYDE DEHYDROGENASE-RELATED"/>
    <property type="match status" value="1"/>
</dbReference>
<dbReference type="InterPro" id="IPR016162">
    <property type="entry name" value="Ald_DH_N"/>
</dbReference>
<evidence type="ECO:0000313" key="8">
    <source>
        <dbReference type="EMBL" id="SIO41950.1"/>
    </source>
</evidence>
<dbReference type="Gene3D" id="3.40.309.10">
    <property type="entry name" value="Aldehyde Dehydrogenase, Chain A, domain 2"/>
    <property type="match status" value="1"/>
</dbReference>
<dbReference type="FunFam" id="3.40.309.10:FF:000012">
    <property type="entry name" value="Betaine aldehyde dehydrogenase"/>
    <property type="match status" value="1"/>
</dbReference>
<dbReference type="InterPro" id="IPR015590">
    <property type="entry name" value="Aldehyde_DH_dom"/>
</dbReference>
<comment type="similarity">
    <text evidence="1 6">Belongs to the aldehyde dehydrogenase family.</text>
</comment>
<evidence type="ECO:0000256" key="5">
    <source>
        <dbReference type="PROSITE-ProRule" id="PRU10007"/>
    </source>
</evidence>
<dbReference type="RefSeq" id="WP_074296348.1">
    <property type="nucleotide sequence ID" value="NZ_FSRU01000001.1"/>
</dbReference>
<accession>A0A1N6JCE7</accession>
<keyword evidence="9" id="KW-1185">Reference proteome</keyword>
<dbReference type="Pfam" id="PF00171">
    <property type="entry name" value="Aldedh"/>
    <property type="match status" value="1"/>
</dbReference>
<dbReference type="InterPro" id="IPR016161">
    <property type="entry name" value="Ald_DH/histidinol_DH"/>
</dbReference>
<organism evidence="8 9">
    <name type="scientific">Paraburkholderia phenazinium</name>
    <dbReference type="NCBI Taxonomy" id="60549"/>
    <lineage>
        <taxon>Bacteria</taxon>
        <taxon>Pseudomonadati</taxon>
        <taxon>Pseudomonadota</taxon>
        <taxon>Betaproteobacteria</taxon>
        <taxon>Burkholderiales</taxon>
        <taxon>Burkholderiaceae</taxon>
        <taxon>Paraburkholderia</taxon>
    </lineage>
</organism>
<dbReference type="GO" id="GO:0004029">
    <property type="term" value="F:aldehyde dehydrogenase (NAD+) activity"/>
    <property type="evidence" value="ECO:0007669"/>
    <property type="project" value="UniProtKB-EC"/>
</dbReference>
<dbReference type="EC" id="1.2.1.3" evidence="3"/>
<dbReference type="InterPro" id="IPR029510">
    <property type="entry name" value="Ald_DH_CS_GLU"/>
</dbReference>
<evidence type="ECO:0000256" key="3">
    <source>
        <dbReference type="ARBA" id="ARBA00024226"/>
    </source>
</evidence>
<comment type="catalytic activity">
    <reaction evidence="4">
        <text>an aldehyde + NAD(+) + H2O = a carboxylate + NADH + 2 H(+)</text>
        <dbReference type="Rhea" id="RHEA:16185"/>
        <dbReference type="ChEBI" id="CHEBI:15377"/>
        <dbReference type="ChEBI" id="CHEBI:15378"/>
        <dbReference type="ChEBI" id="CHEBI:17478"/>
        <dbReference type="ChEBI" id="CHEBI:29067"/>
        <dbReference type="ChEBI" id="CHEBI:57540"/>
        <dbReference type="ChEBI" id="CHEBI:57945"/>
        <dbReference type="EC" id="1.2.1.3"/>
    </reaction>
</comment>
<evidence type="ECO:0000256" key="4">
    <source>
        <dbReference type="ARBA" id="ARBA00049194"/>
    </source>
</evidence>
<evidence type="ECO:0000259" key="7">
    <source>
        <dbReference type="Pfam" id="PF00171"/>
    </source>
</evidence>
<dbReference type="SUPFAM" id="SSF53720">
    <property type="entry name" value="ALDH-like"/>
    <property type="match status" value="1"/>
</dbReference>
<dbReference type="PROSITE" id="PS00070">
    <property type="entry name" value="ALDEHYDE_DEHYDR_CYS"/>
    <property type="match status" value="1"/>
</dbReference>
<reference evidence="8 9" key="1">
    <citation type="submission" date="2016-11" db="EMBL/GenBank/DDBJ databases">
        <authorList>
            <person name="Jaros S."/>
            <person name="Januszkiewicz K."/>
            <person name="Wedrychowicz H."/>
        </authorList>
    </citation>
    <scope>NUCLEOTIDE SEQUENCE [LARGE SCALE GENOMIC DNA]</scope>
    <source>
        <strain evidence="8 9">GAS95</strain>
    </source>
</reference>
<dbReference type="OrthoDB" id="6187633at2"/>
<protein>
    <recommendedName>
        <fullName evidence="3">aldehyde dehydrogenase (NAD(+))</fullName>
        <ecNumber evidence="3">1.2.1.3</ecNumber>
    </recommendedName>
</protein>
<proteinExistence type="inferred from homology"/>
<dbReference type="FunFam" id="3.40.605.10:FF:000007">
    <property type="entry name" value="NAD/NADP-dependent betaine aldehyde dehydrogenase"/>
    <property type="match status" value="1"/>
</dbReference>
<feature type="active site" evidence="5">
    <location>
        <position position="244"/>
    </location>
</feature>
<dbReference type="PROSITE" id="PS00687">
    <property type="entry name" value="ALDEHYDE_DEHYDR_GLU"/>
    <property type="match status" value="1"/>
</dbReference>
<dbReference type="AlphaFoldDB" id="A0A1N6JCE7"/>
<dbReference type="InterPro" id="IPR016160">
    <property type="entry name" value="Ald_DH_CS_CYS"/>
</dbReference>
<evidence type="ECO:0000256" key="6">
    <source>
        <dbReference type="RuleBase" id="RU003345"/>
    </source>
</evidence>
<feature type="domain" description="Aldehyde dehydrogenase" evidence="7">
    <location>
        <begin position="13"/>
        <end position="468"/>
    </location>
</feature>
<evidence type="ECO:0000256" key="2">
    <source>
        <dbReference type="ARBA" id="ARBA00023002"/>
    </source>
</evidence>
<dbReference type="PANTHER" id="PTHR42804">
    <property type="entry name" value="ALDEHYDE DEHYDROGENASE"/>
    <property type="match status" value="1"/>
</dbReference>
<gene>
    <name evidence="8" type="ORF">SAMN05444165_3013</name>
</gene>
<evidence type="ECO:0000313" key="9">
    <source>
        <dbReference type="Proteomes" id="UP000185151"/>
    </source>
</evidence>
<sequence length="477" mass="51061">MYSIEHIYIDGQFVQPNGQEWFDLHNPSTGDVIGRVRLADVQDTKDAIAAARRAFPAFARTTREQRIAWLKRLYEAMLANVDRLAAATIEEYGAPSTRAKWGARYAAESFLHAAQTLEEYSFTRRIGSAEVVMEPVGVAALITPWNANAGFICNKLATAIAAGCTVVIKPSEMSALQTQIVTEALHEAGLPAGVFNIVTGRGDIVGSELSVNPNVAKISFTGSTAVGKSILRAGADTMKRVTLELGGKSPTLILDDANLETAVPVAVTSGFQNSGQACIAGTRILVPEDRLQDVIRLVKEAVSAVKVGHLNDADSAIGPMVSQRQYERVQGYIRRGVEEGATLVIGGEGHPDGLAGYYVKPTVFANVTNGMSIAREEIFGPVLCILTYRSEEEAIEIANDTVYGLHAYVISADIERARAVASRLEAGRVSINGAPHEPLAPFGGYKQSGIGREYGTFGLEAFLETKAVLGAIVLEPQ</sequence>
<dbReference type="CDD" id="cd07138">
    <property type="entry name" value="ALDH_CddD_SSP0762"/>
    <property type="match status" value="1"/>
</dbReference>
<dbReference type="InterPro" id="IPR016163">
    <property type="entry name" value="Ald_DH_C"/>
</dbReference>